<evidence type="ECO:0000259" key="2">
    <source>
        <dbReference type="PROSITE" id="PS51819"/>
    </source>
</evidence>
<gene>
    <name evidence="3" type="ORF">GIS00_08480</name>
</gene>
<organism evidence="3 4">
    <name type="scientific">Nakamurella alba</name>
    <dbReference type="NCBI Taxonomy" id="2665158"/>
    <lineage>
        <taxon>Bacteria</taxon>
        <taxon>Bacillati</taxon>
        <taxon>Actinomycetota</taxon>
        <taxon>Actinomycetes</taxon>
        <taxon>Nakamurellales</taxon>
        <taxon>Nakamurellaceae</taxon>
        <taxon>Nakamurella</taxon>
    </lineage>
</organism>
<sequence length="158" mass="17174">MPLDCVGTHPTVSGLLPDPDGGRRRMLDRFPLNPVLPAKDGDRARAFYRDVLGLELLSGPDDDPMMFRAGSGTLLMVTEIPGRVPPGYPMVSFLVEDIEAVVRDLKERGARMRPMPATATFDGHPAVARGDIMDFGVVRSAFVEDTEGNVLALNELLV</sequence>
<comment type="caution">
    <text evidence="3">The sequence shown here is derived from an EMBL/GenBank/DDBJ whole genome shotgun (WGS) entry which is preliminary data.</text>
</comment>
<evidence type="ECO:0000313" key="3">
    <source>
        <dbReference type="EMBL" id="MTD13978.1"/>
    </source>
</evidence>
<dbReference type="EMBL" id="WLYK01000001">
    <property type="protein sequence ID" value="MTD13978.1"/>
    <property type="molecule type" value="Genomic_DNA"/>
</dbReference>
<dbReference type="AlphaFoldDB" id="A0A7K1FIP6"/>
<dbReference type="Pfam" id="PF00903">
    <property type="entry name" value="Glyoxalase"/>
    <property type="match status" value="1"/>
</dbReference>
<dbReference type="InterPro" id="IPR037523">
    <property type="entry name" value="VOC_core"/>
</dbReference>
<dbReference type="SUPFAM" id="SSF54593">
    <property type="entry name" value="Glyoxalase/Bleomycin resistance protein/Dihydroxybiphenyl dioxygenase"/>
    <property type="match status" value="1"/>
</dbReference>
<proteinExistence type="predicted"/>
<keyword evidence="4" id="KW-1185">Reference proteome</keyword>
<dbReference type="PROSITE" id="PS51819">
    <property type="entry name" value="VOC"/>
    <property type="match status" value="1"/>
</dbReference>
<dbReference type="Proteomes" id="UP000460221">
    <property type="component" value="Unassembled WGS sequence"/>
</dbReference>
<feature type="domain" description="VOC" evidence="2">
    <location>
        <begin position="30"/>
        <end position="156"/>
    </location>
</feature>
<protein>
    <recommendedName>
        <fullName evidence="2">VOC domain-containing protein</fullName>
    </recommendedName>
</protein>
<evidence type="ECO:0000313" key="4">
    <source>
        <dbReference type="Proteomes" id="UP000460221"/>
    </source>
</evidence>
<reference evidence="3 4" key="1">
    <citation type="submission" date="2019-11" db="EMBL/GenBank/DDBJ databases">
        <authorList>
            <person name="Jiang L.-Q."/>
        </authorList>
    </citation>
    <scope>NUCLEOTIDE SEQUENCE [LARGE SCALE GENOMIC DNA]</scope>
    <source>
        <strain evidence="3 4">YIM 132087</strain>
    </source>
</reference>
<feature type="region of interest" description="Disordered" evidence="1">
    <location>
        <begin position="1"/>
        <end position="20"/>
    </location>
</feature>
<name>A0A7K1FIP6_9ACTN</name>
<dbReference type="Gene3D" id="3.10.180.10">
    <property type="entry name" value="2,3-Dihydroxybiphenyl 1,2-Dioxygenase, domain 1"/>
    <property type="match status" value="1"/>
</dbReference>
<evidence type="ECO:0000256" key="1">
    <source>
        <dbReference type="SAM" id="MobiDB-lite"/>
    </source>
</evidence>
<dbReference type="InterPro" id="IPR004360">
    <property type="entry name" value="Glyas_Fos-R_dOase_dom"/>
</dbReference>
<accession>A0A7K1FIP6</accession>
<dbReference type="InterPro" id="IPR029068">
    <property type="entry name" value="Glyas_Bleomycin-R_OHBP_Dase"/>
</dbReference>